<dbReference type="InterPro" id="IPR050428">
    <property type="entry name" value="TCS_sensor_his_kinase"/>
</dbReference>
<evidence type="ECO:0000313" key="14">
    <source>
        <dbReference type="EMBL" id="RMA40776.1"/>
    </source>
</evidence>
<dbReference type="SUPFAM" id="SSF47384">
    <property type="entry name" value="Homodimeric domain of signal transducing histidine kinase"/>
    <property type="match status" value="1"/>
</dbReference>
<dbReference type="Gene3D" id="1.10.287.130">
    <property type="match status" value="1"/>
</dbReference>
<dbReference type="InterPro" id="IPR036890">
    <property type="entry name" value="HATPase_C_sf"/>
</dbReference>
<dbReference type="EC" id="2.7.13.3" evidence="3"/>
<dbReference type="EMBL" id="RCNT01000011">
    <property type="protein sequence ID" value="RMA40776.1"/>
    <property type="molecule type" value="Genomic_DNA"/>
</dbReference>
<evidence type="ECO:0000256" key="8">
    <source>
        <dbReference type="ARBA" id="ARBA00022989"/>
    </source>
</evidence>
<dbReference type="InterPro" id="IPR003660">
    <property type="entry name" value="HAMP_dom"/>
</dbReference>
<dbReference type="GO" id="GO:0000155">
    <property type="term" value="F:phosphorelay sensor kinase activity"/>
    <property type="evidence" value="ECO:0007669"/>
    <property type="project" value="InterPro"/>
</dbReference>
<dbReference type="Gene3D" id="6.10.340.10">
    <property type="match status" value="1"/>
</dbReference>
<accession>A0A3L9Y3U5</accession>
<reference evidence="14 15" key="1">
    <citation type="submission" date="2018-10" db="EMBL/GenBank/DDBJ databases">
        <authorList>
            <person name="Jung H.S."/>
            <person name="Jeon C.O."/>
        </authorList>
    </citation>
    <scope>NUCLEOTIDE SEQUENCE [LARGE SCALE GENOMIC DNA]</scope>
    <source>
        <strain evidence="14 15">MA-7-27</strain>
    </source>
</reference>
<dbReference type="CDD" id="cd00082">
    <property type="entry name" value="HisKA"/>
    <property type="match status" value="1"/>
</dbReference>
<evidence type="ECO:0000256" key="2">
    <source>
        <dbReference type="ARBA" id="ARBA00004370"/>
    </source>
</evidence>
<evidence type="ECO:0000259" key="12">
    <source>
        <dbReference type="PROSITE" id="PS50109"/>
    </source>
</evidence>
<keyword evidence="10 11" id="KW-0472">Membrane</keyword>
<dbReference type="InterPro" id="IPR025908">
    <property type="entry name" value="Sensor_TM1"/>
</dbReference>
<comment type="catalytic activity">
    <reaction evidence="1">
        <text>ATP + protein L-histidine = ADP + protein N-phospho-L-histidine.</text>
        <dbReference type="EC" id="2.7.13.3"/>
    </reaction>
</comment>
<dbReference type="PROSITE" id="PS50885">
    <property type="entry name" value="HAMP"/>
    <property type="match status" value="1"/>
</dbReference>
<keyword evidence="8 11" id="KW-1133">Transmembrane helix</keyword>
<evidence type="ECO:0000256" key="1">
    <source>
        <dbReference type="ARBA" id="ARBA00000085"/>
    </source>
</evidence>
<feature type="transmembrane region" description="Helical" evidence="11">
    <location>
        <begin position="58"/>
        <end position="77"/>
    </location>
</feature>
<evidence type="ECO:0000313" key="15">
    <source>
        <dbReference type="Proteomes" id="UP000281343"/>
    </source>
</evidence>
<keyword evidence="7" id="KW-0418">Kinase</keyword>
<dbReference type="SMART" id="SM00388">
    <property type="entry name" value="HisKA"/>
    <property type="match status" value="1"/>
</dbReference>
<keyword evidence="5" id="KW-0808">Transferase</keyword>
<sequence length="577" mass="62847">MTLASDLSMTNRRARDRADIVLGEDWDRPQGAVESELRAARQRRGMFSLKRSPLARKIIVFNLLAIVVLVAGVLYLNPFRDSLVLQRERGLAIEAQLIADVFEASLPRNAPADLITGDGINPEEVLSRIGLTEGVDVFVYASSGVLVASTDTVARNPVRPVQGLDDDRPPRTLLITDFLNTVWDGIAALLSNENEPAVPPDEEQLARALIDYALNGGTVMRRGVETTGTVYTAATPIEGSNGMIGVVAVTTAAGEIDQLVRAEREQLLQMFVIALLVSIGLSLVLASTIANPLSDLSAAAELGRDKNARKMSPTRVRIPDLTGRPDEIGRLSGALRGMVGALYDRIDSNEQFAADVSHEIKNPLASLQSAVGTMRLAKTEDQRNRLLEVIEHDVKRLDRLVSDISNASRLDSDLVKEEEEEFDLIRMLDSLSGYHGEEAEKSGVDFIADLPPEPILINGLEGRLAQVFVNLITNAISFCQPGDAVRIWARKRQNRVLIVVEDTGPGIPEEALTKVFNRFYSERPVQQFGDHSGLGLAISKQIVEAHGGVIWAENIRPTEADVTSEPLGARFVVGLPV</sequence>
<dbReference type="PANTHER" id="PTHR45436:SF5">
    <property type="entry name" value="SENSOR HISTIDINE KINASE TRCS"/>
    <property type="match status" value="1"/>
</dbReference>
<feature type="transmembrane region" description="Helical" evidence="11">
    <location>
        <begin position="267"/>
        <end position="290"/>
    </location>
</feature>
<dbReference type="InterPro" id="IPR005467">
    <property type="entry name" value="His_kinase_dom"/>
</dbReference>
<dbReference type="Pfam" id="PF00512">
    <property type="entry name" value="HisKA"/>
    <property type="match status" value="1"/>
</dbReference>
<evidence type="ECO:0000256" key="5">
    <source>
        <dbReference type="ARBA" id="ARBA00022679"/>
    </source>
</evidence>
<dbReference type="PRINTS" id="PR00344">
    <property type="entry name" value="BCTRLSENSOR"/>
</dbReference>
<protein>
    <recommendedName>
        <fullName evidence="3">histidine kinase</fullName>
        <ecNumber evidence="3">2.7.13.3</ecNumber>
    </recommendedName>
</protein>
<dbReference type="Gene3D" id="3.30.565.10">
    <property type="entry name" value="Histidine kinase-like ATPase, C-terminal domain"/>
    <property type="match status" value="1"/>
</dbReference>
<proteinExistence type="predicted"/>
<dbReference type="InterPro" id="IPR004358">
    <property type="entry name" value="Sig_transdc_His_kin-like_C"/>
</dbReference>
<keyword evidence="6 11" id="KW-0812">Transmembrane</keyword>
<comment type="subcellular location">
    <subcellularLocation>
        <location evidence="2">Membrane</location>
    </subcellularLocation>
</comment>
<dbReference type="Pfam" id="PF13755">
    <property type="entry name" value="Sensor_TM1"/>
    <property type="match status" value="1"/>
</dbReference>
<dbReference type="Pfam" id="PF02518">
    <property type="entry name" value="HATPase_c"/>
    <property type="match status" value="1"/>
</dbReference>
<dbReference type="PROSITE" id="PS50109">
    <property type="entry name" value="HIS_KIN"/>
    <property type="match status" value="1"/>
</dbReference>
<evidence type="ECO:0000256" key="10">
    <source>
        <dbReference type="ARBA" id="ARBA00023136"/>
    </source>
</evidence>
<dbReference type="GO" id="GO:0005886">
    <property type="term" value="C:plasma membrane"/>
    <property type="evidence" value="ECO:0007669"/>
    <property type="project" value="TreeGrafter"/>
</dbReference>
<evidence type="ECO:0000256" key="9">
    <source>
        <dbReference type="ARBA" id="ARBA00023012"/>
    </source>
</evidence>
<feature type="domain" description="HAMP" evidence="13">
    <location>
        <begin position="316"/>
        <end position="347"/>
    </location>
</feature>
<feature type="domain" description="Histidine kinase" evidence="12">
    <location>
        <begin position="355"/>
        <end position="577"/>
    </location>
</feature>
<dbReference type="AlphaFoldDB" id="A0A3L9Y3U5"/>
<keyword evidence="15" id="KW-1185">Reference proteome</keyword>
<comment type="caution">
    <text evidence="14">The sequence shown here is derived from an EMBL/GenBank/DDBJ whole genome shotgun (WGS) entry which is preliminary data.</text>
</comment>
<evidence type="ECO:0000256" key="7">
    <source>
        <dbReference type="ARBA" id="ARBA00022777"/>
    </source>
</evidence>
<dbReference type="InterPro" id="IPR036097">
    <property type="entry name" value="HisK_dim/P_sf"/>
</dbReference>
<dbReference type="InterPro" id="IPR003661">
    <property type="entry name" value="HisK_dim/P_dom"/>
</dbReference>
<keyword evidence="9" id="KW-0902">Two-component regulatory system</keyword>
<evidence type="ECO:0000256" key="6">
    <source>
        <dbReference type="ARBA" id="ARBA00022692"/>
    </source>
</evidence>
<evidence type="ECO:0000256" key="4">
    <source>
        <dbReference type="ARBA" id="ARBA00022553"/>
    </source>
</evidence>
<evidence type="ECO:0000256" key="3">
    <source>
        <dbReference type="ARBA" id="ARBA00012438"/>
    </source>
</evidence>
<gene>
    <name evidence="14" type="ORF">D9R08_17715</name>
</gene>
<dbReference type="Proteomes" id="UP000281343">
    <property type="component" value="Unassembled WGS sequence"/>
</dbReference>
<name>A0A3L9Y3U5_9RHOB</name>
<keyword evidence="4" id="KW-0597">Phosphoprotein</keyword>
<dbReference type="PANTHER" id="PTHR45436">
    <property type="entry name" value="SENSOR HISTIDINE KINASE YKOH"/>
    <property type="match status" value="1"/>
</dbReference>
<evidence type="ECO:0000259" key="13">
    <source>
        <dbReference type="PROSITE" id="PS50885"/>
    </source>
</evidence>
<dbReference type="SUPFAM" id="SSF55874">
    <property type="entry name" value="ATPase domain of HSP90 chaperone/DNA topoisomerase II/histidine kinase"/>
    <property type="match status" value="1"/>
</dbReference>
<organism evidence="14 15">
    <name type="scientific">Rhodophyticola porphyridii</name>
    <dbReference type="NCBI Taxonomy" id="1852017"/>
    <lineage>
        <taxon>Bacteria</taxon>
        <taxon>Pseudomonadati</taxon>
        <taxon>Pseudomonadota</taxon>
        <taxon>Alphaproteobacteria</taxon>
        <taxon>Rhodobacterales</taxon>
        <taxon>Roseobacteraceae</taxon>
        <taxon>Rhodophyticola</taxon>
    </lineage>
</organism>
<dbReference type="OrthoDB" id="9805942at2"/>
<evidence type="ECO:0000256" key="11">
    <source>
        <dbReference type="SAM" id="Phobius"/>
    </source>
</evidence>
<dbReference type="SMART" id="SM00387">
    <property type="entry name" value="HATPase_c"/>
    <property type="match status" value="1"/>
</dbReference>
<dbReference type="InterPro" id="IPR003594">
    <property type="entry name" value="HATPase_dom"/>
</dbReference>